<comment type="caution">
    <text evidence="1">The sequence shown here is derived from an EMBL/GenBank/DDBJ whole genome shotgun (WGS) entry which is preliminary data.</text>
</comment>
<proteinExistence type="predicted"/>
<evidence type="ECO:0008006" key="3">
    <source>
        <dbReference type="Google" id="ProtNLM"/>
    </source>
</evidence>
<organism evidence="1 2">
    <name type="scientific">Pseudoduganella violacea</name>
    <dbReference type="NCBI Taxonomy" id="1715466"/>
    <lineage>
        <taxon>Bacteria</taxon>
        <taxon>Pseudomonadati</taxon>
        <taxon>Pseudomonadota</taxon>
        <taxon>Betaproteobacteria</taxon>
        <taxon>Burkholderiales</taxon>
        <taxon>Oxalobacteraceae</taxon>
        <taxon>Telluria group</taxon>
        <taxon>Pseudoduganella</taxon>
    </lineage>
</organism>
<protein>
    <recommendedName>
        <fullName evidence="3">Lipoprotein</fullName>
    </recommendedName>
</protein>
<evidence type="ECO:0000313" key="2">
    <source>
        <dbReference type="Proteomes" id="UP000541535"/>
    </source>
</evidence>
<gene>
    <name evidence="1" type="ORF">FHS03_000710</name>
</gene>
<reference evidence="1 2" key="1">
    <citation type="submission" date="2020-08" db="EMBL/GenBank/DDBJ databases">
        <title>Genomic Encyclopedia of Type Strains, Phase III (KMG-III): the genomes of soil and plant-associated and newly described type strains.</title>
        <authorList>
            <person name="Whitman W."/>
        </authorList>
    </citation>
    <scope>NUCLEOTIDE SEQUENCE [LARGE SCALE GENOMIC DNA]</scope>
    <source>
        <strain evidence="1 2">CECT 8897</strain>
    </source>
</reference>
<dbReference type="RefSeq" id="WP_183439658.1">
    <property type="nucleotide sequence ID" value="NZ_JACHXD010000002.1"/>
</dbReference>
<sequence length="128" mass="13492">MTHHSPSLLRLACPILAGLLSACSYLPFSRPLPPSEPGAIDRPPPLALAADGTPQVQSNGVTIQKVEFRPGVSSATVEHLAGKAACTGGWGAGLVTEPGPVEIYRMACDDGRVFLARCELRQCRPMSK</sequence>
<name>A0A7W5B6Z8_9BURK</name>
<keyword evidence="2" id="KW-1185">Reference proteome</keyword>
<dbReference type="EMBL" id="JACHXD010000002">
    <property type="protein sequence ID" value="MBB3117684.1"/>
    <property type="molecule type" value="Genomic_DNA"/>
</dbReference>
<dbReference type="Proteomes" id="UP000541535">
    <property type="component" value="Unassembled WGS sequence"/>
</dbReference>
<evidence type="ECO:0000313" key="1">
    <source>
        <dbReference type="EMBL" id="MBB3117684.1"/>
    </source>
</evidence>
<accession>A0A7W5B6Z8</accession>
<dbReference type="AlphaFoldDB" id="A0A7W5B6Z8"/>